<name>A0A0F9ECF2_9ZZZZ</name>
<organism evidence="1">
    <name type="scientific">marine sediment metagenome</name>
    <dbReference type="NCBI Taxonomy" id="412755"/>
    <lineage>
        <taxon>unclassified sequences</taxon>
        <taxon>metagenomes</taxon>
        <taxon>ecological metagenomes</taxon>
    </lineage>
</organism>
<reference evidence="1" key="1">
    <citation type="journal article" date="2015" name="Nature">
        <title>Complex archaea that bridge the gap between prokaryotes and eukaryotes.</title>
        <authorList>
            <person name="Spang A."/>
            <person name="Saw J.H."/>
            <person name="Jorgensen S.L."/>
            <person name="Zaremba-Niedzwiedzka K."/>
            <person name="Martijn J."/>
            <person name="Lind A.E."/>
            <person name="van Eijk R."/>
            <person name="Schleper C."/>
            <person name="Guy L."/>
            <person name="Ettema T.J."/>
        </authorList>
    </citation>
    <scope>NUCLEOTIDE SEQUENCE</scope>
</reference>
<dbReference type="AlphaFoldDB" id="A0A0F9ECF2"/>
<accession>A0A0F9ECF2</accession>
<protein>
    <submittedName>
        <fullName evidence="1">Uncharacterized protein</fullName>
    </submittedName>
</protein>
<sequence length="96" mass="10043">MGLETLLLVALAATAGAAAGGAFSSAPKKPRFPIVPSQKKALRGTRTKIKSEADRAKQFLASRDRRGGSREASQIIMPGFLDPAQVKRPGLADVLG</sequence>
<proteinExistence type="predicted"/>
<gene>
    <name evidence="1" type="ORF">LCGC14_2384090</name>
</gene>
<dbReference type="EMBL" id="LAZR01035423">
    <property type="protein sequence ID" value="KKL27546.1"/>
    <property type="molecule type" value="Genomic_DNA"/>
</dbReference>
<evidence type="ECO:0000313" key="1">
    <source>
        <dbReference type="EMBL" id="KKL27546.1"/>
    </source>
</evidence>
<comment type="caution">
    <text evidence="1">The sequence shown here is derived from an EMBL/GenBank/DDBJ whole genome shotgun (WGS) entry which is preliminary data.</text>
</comment>